<reference evidence="5 6" key="1">
    <citation type="submission" date="2015-09" db="EMBL/GenBank/DDBJ databases">
        <authorList>
            <consortium name="Pathogen Informatics"/>
        </authorList>
    </citation>
    <scope>NUCLEOTIDE SEQUENCE [LARGE SCALE GENOMIC DNA]</scope>
    <source>
        <strain evidence="5 6">2789STDY5834908</strain>
    </source>
</reference>
<dbReference type="PANTHER" id="PTHR30126">
    <property type="entry name" value="HTH-TYPE TRANSCRIPTIONAL REGULATOR"/>
    <property type="match status" value="1"/>
</dbReference>
<keyword evidence="2" id="KW-0805">Transcription regulation</keyword>
<name>A0A174K4C5_ANAHA</name>
<dbReference type="PANTHER" id="PTHR30126:SF40">
    <property type="entry name" value="HTH-TYPE TRANSCRIPTIONAL REGULATOR GLTR"/>
    <property type="match status" value="1"/>
</dbReference>
<dbReference type="AlphaFoldDB" id="A0A174K4C5"/>
<dbReference type="Gene3D" id="1.10.10.10">
    <property type="entry name" value="Winged helix-like DNA-binding domain superfamily/Winged helix DNA-binding domain"/>
    <property type="match status" value="1"/>
</dbReference>
<evidence type="ECO:0000256" key="3">
    <source>
        <dbReference type="ARBA" id="ARBA00023125"/>
    </source>
</evidence>
<evidence type="ECO:0000256" key="1">
    <source>
        <dbReference type="ARBA" id="ARBA00009437"/>
    </source>
</evidence>
<evidence type="ECO:0000313" key="6">
    <source>
        <dbReference type="Proteomes" id="UP000095564"/>
    </source>
</evidence>
<comment type="similarity">
    <text evidence="1">Belongs to the LysR transcriptional regulatory family.</text>
</comment>
<dbReference type="Proteomes" id="UP000095564">
    <property type="component" value="Unassembled WGS sequence"/>
</dbReference>
<protein>
    <submittedName>
        <fullName evidence="5">HTH-type transcriptional regulator gltC</fullName>
    </submittedName>
</protein>
<gene>
    <name evidence="5" type="primary">gltC_1</name>
    <name evidence="5" type="ORF">ERS852520_00463</name>
</gene>
<dbReference type="EMBL" id="CZAU01000003">
    <property type="protein sequence ID" value="CUP04628.1"/>
    <property type="molecule type" value="Genomic_DNA"/>
</dbReference>
<dbReference type="GO" id="GO:0006355">
    <property type="term" value="P:regulation of DNA-templated transcription"/>
    <property type="evidence" value="ECO:0007669"/>
    <property type="project" value="TreeGrafter"/>
</dbReference>
<dbReference type="InterPro" id="IPR036388">
    <property type="entry name" value="WH-like_DNA-bd_sf"/>
</dbReference>
<sequence>MAGSTWLTLHTMISRINIQTVTNFIFCTGELGFSLFEKKGRFLVLTKEGKEFLPYAMEVIESTKKAERSMNRIYQRHTGNIRFAYTRSIPPNYIPNLIRQFIEKYKDQDMPEMTLKRCTYLALRKDRQLGNAASEFLKFVRIYNKEYTIQ</sequence>
<keyword evidence="4" id="KW-0804">Transcription</keyword>
<accession>A0A174K4C5</accession>
<evidence type="ECO:0000256" key="2">
    <source>
        <dbReference type="ARBA" id="ARBA00023015"/>
    </source>
</evidence>
<proteinExistence type="inferred from homology"/>
<evidence type="ECO:0000256" key="4">
    <source>
        <dbReference type="ARBA" id="ARBA00023163"/>
    </source>
</evidence>
<evidence type="ECO:0000313" key="5">
    <source>
        <dbReference type="EMBL" id="CUP04628.1"/>
    </source>
</evidence>
<dbReference type="GO" id="GO:0000976">
    <property type="term" value="F:transcription cis-regulatory region binding"/>
    <property type="evidence" value="ECO:0007669"/>
    <property type="project" value="TreeGrafter"/>
</dbReference>
<keyword evidence="3" id="KW-0238">DNA-binding</keyword>
<organism evidence="5 6">
    <name type="scientific">Anaerostipes hadrus</name>
    <dbReference type="NCBI Taxonomy" id="649756"/>
    <lineage>
        <taxon>Bacteria</taxon>
        <taxon>Bacillati</taxon>
        <taxon>Bacillota</taxon>
        <taxon>Clostridia</taxon>
        <taxon>Lachnospirales</taxon>
        <taxon>Lachnospiraceae</taxon>
        <taxon>Anaerostipes</taxon>
    </lineage>
</organism>